<comment type="similarity">
    <text evidence="3 7">Belongs to the IspD/TarI cytidylyltransferase family. IspD subfamily.</text>
</comment>
<feature type="site" description="Transition state stabilizer" evidence="7">
    <location>
        <position position="15"/>
    </location>
</feature>
<evidence type="ECO:0000313" key="9">
    <source>
        <dbReference type="Proteomes" id="UP000321484"/>
    </source>
</evidence>
<dbReference type="RefSeq" id="WP_146819447.1">
    <property type="nucleotide sequence ID" value="NZ_BJYK01000004.1"/>
</dbReference>
<dbReference type="NCBIfam" id="TIGR00453">
    <property type="entry name" value="ispD"/>
    <property type="match status" value="1"/>
</dbReference>
<name>A0A511YXQ5_9CELL</name>
<dbReference type="GO" id="GO:0050518">
    <property type="term" value="F:2-C-methyl-D-erythritol 4-phosphate cytidylyltransferase activity"/>
    <property type="evidence" value="ECO:0007669"/>
    <property type="project" value="UniProtKB-UniRule"/>
</dbReference>
<keyword evidence="4 7" id="KW-0808">Transferase</keyword>
<evidence type="ECO:0000256" key="3">
    <source>
        <dbReference type="ARBA" id="ARBA00009789"/>
    </source>
</evidence>
<dbReference type="Proteomes" id="UP000321484">
    <property type="component" value="Unassembled WGS sequence"/>
</dbReference>
<evidence type="ECO:0000256" key="6">
    <source>
        <dbReference type="ARBA" id="ARBA00023229"/>
    </source>
</evidence>
<keyword evidence="6 7" id="KW-0414">Isoprene biosynthesis</keyword>
<dbReference type="InterPro" id="IPR001228">
    <property type="entry name" value="IspD"/>
</dbReference>
<dbReference type="InterPro" id="IPR029044">
    <property type="entry name" value="Nucleotide-diphossugar_trans"/>
</dbReference>
<dbReference type="EC" id="2.7.7.60" evidence="7"/>
<dbReference type="FunFam" id="3.90.550.10:FF:000003">
    <property type="entry name" value="2-C-methyl-D-erythritol 4-phosphate cytidylyltransferase"/>
    <property type="match status" value="1"/>
</dbReference>
<dbReference type="InterPro" id="IPR050088">
    <property type="entry name" value="IspD/TarI_cytidylyltransf_bact"/>
</dbReference>
<keyword evidence="5 7" id="KW-0548">Nucleotidyltransferase</keyword>
<dbReference type="OrthoDB" id="9802561at2"/>
<dbReference type="EMBL" id="BJYK01000004">
    <property type="protein sequence ID" value="GEN79978.1"/>
    <property type="molecule type" value="Genomic_DNA"/>
</dbReference>
<dbReference type="Pfam" id="PF01128">
    <property type="entry name" value="IspD"/>
    <property type="match status" value="1"/>
</dbReference>
<dbReference type="PANTHER" id="PTHR32125:SF4">
    <property type="entry name" value="2-C-METHYL-D-ERYTHRITOL 4-PHOSPHATE CYTIDYLYLTRANSFERASE, CHLOROPLASTIC"/>
    <property type="match status" value="1"/>
</dbReference>
<evidence type="ECO:0000256" key="7">
    <source>
        <dbReference type="HAMAP-Rule" id="MF_00108"/>
    </source>
</evidence>
<reference evidence="8 9" key="1">
    <citation type="submission" date="2019-07" db="EMBL/GenBank/DDBJ databases">
        <title>Whole genome shotgun sequence of Actinotalea fermentans NBRC 105374.</title>
        <authorList>
            <person name="Hosoyama A."/>
            <person name="Uohara A."/>
            <person name="Ohji S."/>
            <person name="Ichikawa N."/>
        </authorList>
    </citation>
    <scope>NUCLEOTIDE SEQUENCE [LARGE SCALE GENOMIC DNA]</scope>
    <source>
        <strain evidence="8 9">NBRC 105374</strain>
    </source>
</reference>
<proteinExistence type="inferred from homology"/>
<keyword evidence="9" id="KW-1185">Reference proteome</keyword>
<evidence type="ECO:0000256" key="2">
    <source>
        <dbReference type="ARBA" id="ARBA00004787"/>
    </source>
</evidence>
<sequence>MRAVAILTAAGSGTRLGHALPKALVPLAGIPLVVRAAHALTSSGIVRRIVVTAPPEALDDVVAALGAAPGAVPGLEVVPGGTTRQASVAAALARLADEPDDAVVLVHDAARPLVPVRVVRRVAGTVAMGRDAVVPALPVADTIKQVGPDGAVVRTLERPALRAVQTPQGFTLGALRSAHAAASHRADDEALAATDDAGLVEAAGGQVWVVEGHEDAMKITTPRDLVVATALVSALVGPSVAVPAAAPTAAGVGEP</sequence>
<accession>A0A511YXQ5</accession>
<comment type="catalytic activity">
    <reaction evidence="1 7">
        <text>2-C-methyl-D-erythritol 4-phosphate + CTP + H(+) = 4-CDP-2-C-methyl-D-erythritol + diphosphate</text>
        <dbReference type="Rhea" id="RHEA:13429"/>
        <dbReference type="ChEBI" id="CHEBI:15378"/>
        <dbReference type="ChEBI" id="CHEBI:33019"/>
        <dbReference type="ChEBI" id="CHEBI:37563"/>
        <dbReference type="ChEBI" id="CHEBI:57823"/>
        <dbReference type="ChEBI" id="CHEBI:58262"/>
        <dbReference type="EC" id="2.7.7.60"/>
    </reaction>
</comment>
<gene>
    <name evidence="7 8" type="primary">ispD</name>
    <name evidence="8" type="ORF">AFE02nite_17120</name>
</gene>
<dbReference type="HAMAP" id="MF_00108">
    <property type="entry name" value="IspD"/>
    <property type="match status" value="1"/>
</dbReference>
<evidence type="ECO:0000256" key="5">
    <source>
        <dbReference type="ARBA" id="ARBA00022695"/>
    </source>
</evidence>
<dbReference type="GO" id="GO:0019288">
    <property type="term" value="P:isopentenyl diphosphate biosynthetic process, methylerythritol 4-phosphate pathway"/>
    <property type="evidence" value="ECO:0007669"/>
    <property type="project" value="UniProtKB-UniRule"/>
</dbReference>
<evidence type="ECO:0000313" key="8">
    <source>
        <dbReference type="EMBL" id="GEN79978.1"/>
    </source>
</evidence>
<dbReference type="InterPro" id="IPR018294">
    <property type="entry name" value="ISPD_synthase_CS"/>
</dbReference>
<dbReference type="CDD" id="cd02516">
    <property type="entry name" value="CDP-ME_synthetase"/>
    <property type="match status" value="1"/>
</dbReference>
<comment type="pathway">
    <text evidence="2 7">Isoprenoid biosynthesis; isopentenyl diphosphate biosynthesis via DXP pathway; isopentenyl diphosphate from 1-deoxy-D-xylulose 5-phosphate: step 2/6.</text>
</comment>
<dbReference type="PROSITE" id="PS01295">
    <property type="entry name" value="ISPD"/>
    <property type="match status" value="1"/>
</dbReference>
<dbReference type="PANTHER" id="PTHR32125">
    <property type="entry name" value="2-C-METHYL-D-ERYTHRITOL 4-PHOSPHATE CYTIDYLYLTRANSFERASE, CHLOROPLASTIC"/>
    <property type="match status" value="1"/>
</dbReference>
<dbReference type="UniPathway" id="UPA00056">
    <property type="reaction ID" value="UER00093"/>
</dbReference>
<feature type="site" description="Positions MEP for the nucleophilic attack" evidence="7">
    <location>
        <position position="158"/>
    </location>
</feature>
<dbReference type="AlphaFoldDB" id="A0A511YXQ5"/>
<dbReference type="InterPro" id="IPR034683">
    <property type="entry name" value="IspD/TarI"/>
</dbReference>
<evidence type="ECO:0000256" key="4">
    <source>
        <dbReference type="ARBA" id="ARBA00022679"/>
    </source>
</evidence>
<organism evidence="8 9">
    <name type="scientific">Actinotalea fermentans</name>
    <dbReference type="NCBI Taxonomy" id="43671"/>
    <lineage>
        <taxon>Bacteria</taxon>
        <taxon>Bacillati</taxon>
        <taxon>Actinomycetota</taxon>
        <taxon>Actinomycetes</taxon>
        <taxon>Micrococcales</taxon>
        <taxon>Cellulomonadaceae</taxon>
        <taxon>Actinotalea</taxon>
    </lineage>
</organism>
<feature type="site" description="Positions MEP for the nucleophilic attack" evidence="7">
    <location>
        <position position="218"/>
    </location>
</feature>
<dbReference type="SUPFAM" id="SSF53448">
    <property type="entry name" value="Nucleotide-diphospho-sugar transferases"/>
    <property type="match status" value="1"/>
</dbReference>
<evidence type="ECO:0000256" key="1">
    <source>
        <dbReference type="ARBA" id="ARBA00001282"/>
    </source>
</evidence>
<feature type="site" description="Transition state stabilizer" evidence="7">
    <location>
        <position position="22"/>
    </location>
</feature>
<comment type="function">
    <text evidence="7">Catalyzes the formation of 4-diphosphocytidyl-2-C-methyl-D-erythritol from CTP and 2-C-methyl-D-erythritol 4-phosphate (MEP).</text>
</comment>
<protein>
    <recommendedName>
        <fullName evidence="7">2-C-methyl-D-erythritol 4-phosphate cytidylyltransferase</fullName>
        <ecNumber evidence="7">2.7.7.60</ecNumber>
    </recommendedName>
    <alternativeName>
        <fullName evidence="7">4-diphosphocytidyl-2C-methyl-D-erythritol synthase</fullName>
    </alternativeName>
    <alternativeName>
        <fullName evidence="7">MEP cytidylyltransferase</fullName>
        <shortName evidence="7">MCT</shortName>
    </alternativeName>
</protein>
<comment type="caution">
    <text evidence="8">The sequence shown here is derived from an EMBL/GenBank/DDBJ whole genome shotgun (WGS) entry which is preliminary data.</text>
</comment>
<dbReference type="Gene3D" id="3.90.550.10">
    <property type="entry name" value="Spore Coat Polysaccharide Biosynthesis Protein SpsA, Chain A"/>
    <property type="match status" value="1"/>
</dbReference>